<dbReference type="KEGG" id="vnx:VNE69_08081"/>
<proteinExistence type="predicted"/>
<keyword evidence="3" id="KW-1185">Reference proteome</keyword>
<dbReference type="Proteomes" id="UP001334084">
    <property type="component" value="Chromosome 8"/>
</dbReference>
<sequence>MILFSFHLLSFFCNNLLFVIRKGKDCNIYLAINLKINGEPLSSQHIFEITNSYDFDLAKSVSNNRHSLIKTPEEQIFAPLKHDDIDMQELDEMQSEFYSPDGGILYGIYLTSSKVILKAKFPFDLKEPFYITVKKISPENTLEYRVTTRALKLNPIKNIYRFKLCKLDKVDEQSKIFLPEIYKGYINRQSSVMKLNQNFFKRL</sequence>
<evidence type="ECO:0000256" key="1">
    <source>
        <dbReference type="SAM" id="SignalP"/>
    </source>
</evidence>
<gene>
    <name evidence="2" type="ORF">VNE69_08081</name>
</gene>
<evidence type="ECO:0000313" key="2">
    <source>
        <dbReference type="EMBL" id="WUR04324.1"/>
    </source>
</evidence>
<reference evidence="2" key="1">
    <citation type="journal article" date="2024" name="BMC Genomics">
        <title>Functional annotation of a divergent genome using sequence and structure-based similarity.</title>
        <authorList>
            <person name="Svedberg D."/>
            <person name="Winiger R.R."/>
            <person name="Berg A."/>
            <person name="Sharma H."/>
            <person name="Tellgren-Roth C."/>
            <person name="Debrunner-Vossbrinck B.A."/>
            <person name="Vossbrinck C.R."/>
            <person name="Barandun J."/>
        </authorList>
    </citation>
    <scope>NUCLEOTIDE SEQUENCE</scope>
    <source>
        <strain evidence="2">Illinois isolate</strain>
    </source>
</reference>
<dbReference type="RefSeq" id="XP_065330469.1">
    <property type="nucleotide sequence ID" value="XM_065474397.1"/>
</dbReference>
<dbReference type="EMBL" id="CP142733">
    <property type="protein sequence ID" value="WUR04324.1"/>
    <property type="molecule type" value="Genomic_DNA"/>
</dbReference>
<feature type="chain" id="PRO_5043791707" evidence="1">
    <location>
        <begin position="18"/>
        <end position="203"/>
    </location>
</feature>
<dbReference type="GeneID" id="90542157"/>
<accession>A0AAX4JE81</accession>
<keyword evidence="1" id="KW-0732">Signal</keyword>
<dbReference type="AlphaFoldDB" id="A0AAX4JE81"/>
<protein>
    <submittedName>
        <fullName evidence="2">Uncharacterized protein</fullName>
    </submittedName>
</protein>
<name>A0AAX4JE81_9MICR</name>
<organism evidence="2 3">
    <name type="scientific">Vairimorpha necatrix</name>
    <dbReference type="NCBI Taxonomy" id="6039"/>
    <lineage>
        <taxon>Eukaryota</taxon>
        <taxon>Fungi</taxon>
        <taxon>Fungi incertae sedis</taxon>
        <taxon>Microsporidia</taxon>
        <taxon>Nosematidae</taxon>
        <taxon>Vairimorpha</taxon>
    </lineage>
</organism>
<evidence type="ECO:0000313" key="3">
    <source>
        <dbReference type="Proteomes" id="UP001334084"/>
    </source>
</evidence>
<feature type="signal peptide" evidence="1">
    <location>
        <begin position="1"/>
        <end position="17"/>
    </location>
</feature>